<feature type="region of interest" description="Disordered" evidence="1">
    <location>
        <begin position="1"/>
        <end position="21"/>
    </location>
</feature>
<sequence>MTIINPDHRSTGLPSTGGLAERDSALPWCERCSTDEFLIYEDFVPARVSSEGRDLIPASVSYSCSVCGSFNGHQVPPMWSPPHWFWYS</sequence>
<comment type="caution">
    <text evidence="2">The sequence shown here is derived from an EMBL/GenBank/DDBJ whole genome shotgun (WGS) entry which is preliminary data.</text>
</comment>
<evidence type="ECO:0000313" key="3">
    <source>
        <dbReference type="Proteomes" id="UP000547458"/>
    </source>
</evidence>
<name>A0A846S0U0_9MICC</name>
<dbReference type="AlphaFoldDB" id="A0A846S0U0"/>
<accession>A0A846S0U0</accession>
<evidence type="ECO:0000256" key="1">
    <source>
        <dbReference type="SAM" id="MobiDB-lite"/>
    </source>
</evidence>
<proteinExistence type="predicted"/>
<protein>
    <submittedName>
        <fullName evidence="2">Uncharacterized protein</fullName>
    </submittedName>
</protein>
<evidence type="ECO:0000313" key="2">
    <source>
        <dbReference type="EMBL" id="NJC24051.1"/>
    </source>
</evidence>
<reference evidence="2 3" key="1">
    <citation type="submission" date="2020-03" db="EMBL/GenBank/DDBJ databases">
        <title>Sequencing the genomes of 1000 actinobacteria strains.</title>
        <authorList>
            <person name="Klenk H.-P."/>
        </authorList>
    </citation>
    <scope>NUCLEOTIDE SEQUENCE [LARGE SCALE GENOMIC DNA]</scope>
    <source>
        <strain evidence="2 3">DSM 16403</strain>
    </source>
</reference>
<keyword evidence="3" id="KW-1185">Reference proteome</keyword>
<gene>
    <name evidence="2" type="ORF">BJ994_003127</name>
</gene>
<organism evidence="2 3">
    <name type="scientific">Arthrobacter pigmenti</name>
    <dbReference type="NCBI Taxonomy" id="271432"/>
    <lineage>
        <taxon>Bacteria</taxon>
        <taxon>Bacillati</taxon>
        <taxon>Actinomycetota</taxon>
        <taxon>Actinomycetes</taxon>
        <taxon>Micrococcales</taxon>
        <taxon>Micrococcaceae</taxon>
        <taxon>Arthrobacter</taxon>
    </lineage>
</organism>
<dbReference type="Proteomes" id="UP000547458">
    <property type="component" value="Unassembled WGS sequence"/>
</dbReference>
<dbReference type="EMBL" id="JAATJL010000001">
    <property type="protein sequence ID" value="NJC24051.1"/>
    <property type="molecule type" value="Genomic_DNA"/>
</dbReference>
<feature type="compositionally biased region" description="Basic and acidic residues" evidence="1">
    <location>
        <begin position="1"/>
        <end position="10"/>
    </location>
</feature>